<dbReference type="EMBL" id="RAWE01000001">
    <property type="protein sequence ID" value="RKH07920.1"/>
    <property type="molecule type" value="Genomic_DNA"/>
</dbReference>
<organism evidence="1 2">
    <name type="scientific">Corallococcus carmarthensis</name>
    <dbReference type="NCBI Taxonomy" id="2316728"/>
    <lineage>
        <taxon>Bacteria</taxon>
        <taxon>Pseudomonadati</taxon>
        <taxon>Myxococcota</taxon>
        <taxon>Myxococcia</taxon>
        <taxon>Myxococcales</taxon>
        <taxon>Cystobacterineae</taxon>
        <taxon>Myxococcaceae</taxon>
        <taxon>Corallococcus</taxon>
    </lineage>
</organism>
<protein>
    <submittedName>
        <fullName evidence="1">Uncharacterized protein</fullName>
    </submittedName>
</protein>
<sequence>MRLEEDSAALIKAIEAVDQPQLNPRQAVPWGTAVNLLTRDMVSLLAKARKGDFLASPEQAAEFLDLKVTQAIRALYEARGKVWARPDVELSVHWHGMVLRLSTERVQALAEGLTTAASITGELSEKAPTADVAAVLEVVQWVLGLYAKVLTVVDRGNGVYLTCCWWSLPPLMLPPPPFFPTPV</sequence>
<dbReference type="AlphaFoldDB" id="A0A3A8KJ05"/>
<keyword evidence="2" id="KW-1185">Reference proteome</keyword>
<accession>A0A3A8KJ05</accession>
<reference evidence="2" key="1">
    <citation type="submission" date="2018-09" db="EMBL/GenBank/DDBJ databases">
        <authorList>
            <person name="Livingstone P.G."/>
            <person name="Whitworth D.E."/>
        </authorList>
    </citation>
    <scope>NUCLEOTIDE SEQUENCE [LARGE SCALE GENOMIC DNA]</scope>
    <source>
        <strain evidence="2">CA043D</strain>
    </source>
</reference>
<dbReference type="Proteomes" id="UP000268313">
    <property type="component" value="Unassembled WGS sequence"/>
</dbReference>
<proteinExistence type="predicted"/>
<comment type="caution">
    <text evidence="1">The sequence shown here is derived from an EMBL/GenBank/DDBJ whole genome shotgun (WGS) entry which is preliminary data.</text>
</comment>
<evidence type="ECO:0000313" key="1">
    <source>
        <dbReference type="EMBL" id="RKH07920.1"/>
    </source>
</evidence>
<name>A0A3A8KJ05_9BACT</name>
<evidence type="ECO:0000313" key="2">
    <source>
        <dbReference type="Proteomes" id="UP000268313"/>
    </source>
</evidence>
<gene>
    <name evidence="1" type="ORF">D7X32_00540</name>
</gene>